<dbReference type="PROSITE" id="PS51910">
    <property type="entry name" value="GH18_2"/>
    <property type="match status" value="1"/>
</dbReference>
<dbReference type="SUPFAM" id="SSF54556">
    <property type="entry name" value="Chitinase insertion domain"/>
    <property type="match status" value="1"/>
</dbReference>
<dbReference type="InterPro" id="IPR011583">
    <property type="entry name" value="Chitinase_II/V-like_cat"/>
</dbReference>
<gene>
    <name evidence="10" type="ORF">BpHYR1_017061</name>
</gene>
<name>A0A3M7RQ10_BRAPC</name>
<comment type="caution">
    <text evidence="10">The sequence shown here is derived from an EMBL/GenBank/DDBJ whole genome shotgun (WGS) entry which is preliminary data.</text>
</comment>
<dbReference type="InterPro" id="IPR017853">
    <property type="entry name" value="GH"/>
</dbReference>
<dbReference type="InterPro" id="IPR050314">
    <property type="entry name" value="Glycosyl_Hydrlase_18"/>
</dbReference>
<evidence type="ECO:0000256" key="6">
    <source>
        <dbReference type="ARBA" id="ARBA00023295"/>
    </source>
</evidence>
<dbReference type="GO" id="GO:0005576">
    <property type="term" value="C:extracellular region"/>
    <property type="evidence" value="ECO:0007669"/>
    <property type="project" value="InterPro"/>
</dbReference>
<organism evidence="10 11">
    <name type="scientific">Brachionus plicatilis</name>
    <name type="common">Marine rotifer</name>
    <name type="synonym">Brachionus muelleri</name>
    <dbReference type="NCBI Taxonomy" id="10195"/>
    <lineage>
        <taxon>Eukaryota</taxon>
        <taxon>Metazoa</taxon>
        <taxon>Spiralia</taxon>
        <taxon>Gnathifera</taxon>
        <taxon>Rotifera</taxon>
        <taxon>Eurotatoria</taxon>
        <taxon>Monogononta</taxon>
        <taxon>Pseudotrocha</taxon>
        <taxon>Ploima</taxon>
        <taxon>Brachionidae</taxon>
        <taxon>Brachionus</taxon>
    </lineage>
</organism>
<evidence type="ECO:0000256" key="7">
    <source>
        <dbReference type="RuleBase" id="RU000489"/>
    </source>
</evidence>
<dbReference type="SMART" id="SM00494">
    <property type="entry name" value="ChtBD2"/>
    <property type="match status" value="2"/>
</dbReference>
<dbReference type="EMBL" id="REGN01002888">
    <property type="protein sequence ID" value="RNA25663.1"/>
    <property type="molecule type" value="Genomic_DNA"/>
</dbReference>
<keyword evidence="11" id="KW-1185">Reference proteome</keyword>
<feature type="domain" description="Chitin-binding type-2" evidence="8">
    <location>
        <begin position="610"/>
        <end position="673"/>
    </location>
</feature>
<dbReference type="STRING" id="10195.A0A3M7RQ10"/>
<evidence type="ECO:0000256" key="3">
    <source>
        <dbReference type="ARBA" id="ARBA00022729"/>
    </source>
</evidence>
<dbReference type="PANTHER" id="PTHR11177:SF317">
    <property type="entry name" value="CHITINASE 12-RELATED"/>
    <property type="match status" value="1"/>
</dbReference>
<dbReference type="CDD" id="cd02872">
    <property type="entry name" value="GH18_chitolectin_chitotriosidase"/>
    <property type="match status" value="1"/>
</dbReference>
<dbReference type="SUPFAM" id="SSF57625">
    <property type="entry name" value="Invertebrate chitin-binding proteins"/>
    <property type="match status" value="1"/>
</dbReference>
<dbReference type="AlphaFoldDB" id="A0A3M7RQ10"/>
<dbReference type="GO" id="GO:0005975">
    <property type="term" value="P:carbohydrate metabolic process"/>
    <property type="evidence" value="ECO:0007669"/>
    <property type="project" value="InterPro"/>
</dbReference>
<dbReference type="InterPro" id="IPR001579">
    <property type="entry name" value="Glyco_hydro_18_chit_AS"/>
</dbReference>
<dbReference type="InterPro" id="IPR029070">
    <property type="entry name" value="Chitinase_insertion_sf"/>
</dbReference>
<dbReference type="InterPro" id="IPR001223">
    <property type="entry name" value="Glyco_hydro18_cat"/>
</dbReference>
<dbReference type="SUPFAM" id="SSF51445">
    <property type="entry name" value="(Trans)glycosidases"/>
    <property type="match status" value="1"/>
</dbReference>
<dbReference type="Gene3D" id="3.20.20.80">
    <property type="entry name" value="Glycosidases"/>
    <property type="match status" value="1"/>
</dbReference>
<dbReference type="InterPro" id="IPR036508">
    <property type="entry name" value="Chitin-bd_dom_sf"/>
</dbReference>
<dbReference type="SMART" id="SM00636">
    <property type="entry name" value="Glyco_18"/>
    <property type="match status" value="1"/>
</dbReference>
<dbReference type="EC" id="3.2.1.14" evidence="10"/>
<feature type="domain" description="GH18" evidence="9">
    <location>
        <begin position="159"/>
        <end position="531"/>
    </location>
</feature>
<comment type="similarity">
    <text evidence="1">Belongs to the glycosyl hydrolase 18 family. Chitinase class II subfamily.</text>
</comment>
<dbReference type="PROSITE" id="PS01095">
    <property type="entry name" value="GH18_1"/>
    <property type="match status" value="1"/>
</dbReference>
<dbReference type="GO" id="GO:0008843">
    <property type="term" value="F:endochitinase activity"/>
    <property type="evidence" value="ECO:0007669"/>
    <property type="project" value="UniProtKB-EC"/>
</dbReference>
<proteinExistence type="inferred from homology"/>
<protein>
    <submittedName>
        <fullName evidence="10">Chitotriosidase-1</fullName>
        <ecNumber evidence="10">3.2.1.14</ecNumber>
    </submittedName>
</protein>
<dbReference type="InterPro" id="IPR002557">
    <property type="entry name" value="Chitin-bd_dom"/>
</dbReference>
<dbReference type="PROSITE" id="PS50940">
    <property type="entry name" value="CHIT_BIND_II"/>
    <property type="match status" value="1"/>
</dbReference>
<keyword evidence="3" id="KW-0732">Signal</keyword>
<dbReference type="PANTHER" id="PTHR11177">
    <property type="entry name" value="CHITINASE"/>
    <property type="match status" value="1"/>
</dbReference>
<keyword evidence="6 7" id="KW-0326">Glycosidase</keyword>
<evidence type="ECO:0000256" key="1">
    <source>
        <dbReference type="ARBA" id="ARBA00009121"/>
    </source>
</evidence>
<accession>A0A3M7RQ10</accession>
<reference evidence="10 11" key="1">
    <citation type="journal article" date="2018" name="Sci. Rep.">
        <title>Genomic signatures of local adaptation to the degree of environmental predictability in rotifers.</title>
        <authorList>
            <person name="Franch-Gras L."/>
            <person name="Hahn C."/>
            <person name="Garcia-Roger E.M."/>
            <person name="Carmona M.J."/>
            <person name="Serra M."/>
            <person name="Gomez A."/>
        </authorList>
    </citation>
    <scope>NUCLEOTIDE SEQUENCE [LARGE SCALE GENOMIC DNA]</scope>
    <source>
        <strain evidence="10">HYR1</strain>
    </source>
</reference>
<dbReference type="OrthoDB" id="76388at2759"/>
<dbReference type="GO" id="GO:0008061">
    <property type="term" value="F:chitin binding"/>
    <property type="evidence" value="ECO:0007669"/>
    <property type="project" value="UniProtKB-KW"/>
</dbReference>
<dbReference type="Gene3D" id="3.10.50.10">
    <property type="match status" value="1"/>
</dbReference>
<evidence type="ECO:0000256" key="2">
    <source>
        <dbReference type="ARBA" id="ARBA00022669"/>
    </source>
</evidence>
<evidence type="ECO:0000256" key="4">
    <source>
        <dbReference type="ARBA" id="ARBA00022801"/>
    </source>
</evidence>
<sequence>MCINKAGPCYYQLCYPNGQSSTSKVFKCARGLIFDEKFQKCVWSLPWHACQSDIETTTSSFSTVSIKQEIINELKFRPGEKQLVTLFAKDLPEKIREFRSSNDSFDLTNSDQSEYAYIVVPIKLNRNQKMSVPKIKLKKKNRKNKNKRPMVNLDQLYKYKKICYVTNWSQYRPGAARFLPENVDPFLCTHIIFAFAYIDKNTLTIRTIEENDEEMYKRINDLKFKNPKLKTMLAIGGWNMASEEFSAMVKKKQTRKNFIIHAIRFLRFYNFDGIDLDWEFPGDRGGDASDKPNFTKLIKEFRQSIIDESLDQDQDQLILSIAVAAGKKRIDQGYEVKKIAGELDFVNLMAFDFHGNWDDKTGLNAPLYNHENATGSETQFTQDWAVTYWIKNGCPPHKLVLGLPAYGRSFHLRDQKKSGLLSETIQNDVLSGSYTQTAGFLSFYEICDLKKNKNWTQVWQSQSKSHYLHQDFDWISYDDIKSFQLRTAYVVAKKLGGIFIWSIDMDDFSGKFCNQGSYPLIKNSMSLLMDYLPEWYSSNVNKKEKIMLKNSRIQTSVNANVFYVLKEEVNLLDESDADFELVKQNRIRNDLLLLLSHQPEKFFSLSLSESFNCGNKKKGLYRDPLDCSKYYFCDEENIGGKRMTKALKCQLNSFFDLKSCSCLKRSASTKCEHLIETYCDLKKFKKL</sequence>
<dbReference type="FunFam" id="3.20.20.80:FF:000007">
    <property type="entry name" value="Acidic mammalian chitinase"/>
    <property type="match status" value="1"/>
</dbReference>
<keyword evidence="5" id="KW-1015">Disulfide bond</keyword>
<evidence type="ECO:0000313" key="10">
    <source>
        <dbReference type="EMBL" id="RNA25663.1"/>
    </source>
</evidence>
<evidence type="ECO:0000313" key="11">
    <source>
        <dbReference type="Proteomes" id="UP000276133"/>
    </source>
</evidence>
<keyword evidence="4 7" id="KW-0378">Hydrolase</keyword>
<evidence type="ECO:0000259" key="8">
    <source>
        <dbReference type="PROSITE" id="PS50940"/>
    </source>
</evidence>
<dbReference type="Pfam" id="PF00704">
    <property type="entry name" value="Glyco_hydro_18"/>
    <property type="match status" value="1"/>
</dbReference>
<evidence type="ECO:0000256" key="5">
    <source>
        <dbReference type="ARBA" id="ARBA00023157"/>
    </source>
</evidence>
<dbReference type="GO" id="GO:0006032">
    <property type="term" value="P:chitin catabolic process"/>
    <property type="evidence" value="ECO:0007669"/>
    <property type="project" value="TreeGrafter"/>
</dbReference>
<dbReference type="FunFam" id="3.10.50.10:FF:000001">
    <property type="entry name" value="Chitinase 3-like 1"/>
    <property type="match status" value="1"/>
</dbReference>
<evidence type="ECO:0000259" key="9">
    <source>
        <dbReference type="PROSITE" id="PS51910"/>
    </source>
</evidence>
<keyword evidence="2" id="KW-0147">Chitin-binding</keyword>
<dbReference type="Proteomes" id="UP000276133">
    <property type="component" value="Unassembled WGS sequence"/>
</dbReference>